<dbReference type="EMBL" id="JAPDRQ010000046">
    <property type="protein sequence ID" value="KAJ9658860.1"/>
    <property type="molecule type" value="Genomic_DNA"/>
</dbReference>
<sequence>MSQPTTSTKIRSKPSYYTPLSFHGVRAISAISSIIVTGILVFFCIELKNEGYNIPWTFLIVLLASILTLLCLILTSLIHCCLRLSPIFNLILNIPLLLLWIVSAGLFTYNIYGTLAHSCSIANWASNDGVMICNEYKALFSFVVFGTLAQVAMVVLDVRARRAQTRSGKYAKMNESELKLEPYDSTHANSLSGNSVHDAPYMGGDANERYQYRDEQPGWRPGQGSNTSQSQDVMLNDFDPRDQHGDMGTARMDGFRDNHDVYQRPTYQTHQTHQPYQTGYDAGHYVQRY</sequence>
<keyword evidence="2" id="KW-1185">Reference proteome</keyword>
<name>A0ACC3ABQ5_9EURO</name>
<protein>
    <submittedName>
        <fullName evidence="1">Uncharacterized protein</fullName>
    </submittedName>
</protein>
<gene>
    <name evidence="1" type="ORF">H2198_003430</name>
</gene>
<evidence type="ECO:0000313" key="2">
    <source>
        <dbReference type="Proteomes" id="UP001172386"/>
    </source>
</evidence>
<proteinExistence type="predicted"/>
<accession>A0ACC3ABQ5</accession>
<organism evidence="1 2">
    <name type="scientific">Neophaeococcomyces mojaviensis</name>
    <dbReference type="NCBI Taxonomy" id="3383035"/>
    <lineage>
        <taxon>Eukaryota</taxon>
        <taxon>Fungi</taxon>
        <taxon>Dikarya</taxon>
        <taxon>Ascomycota</taxon>
        <taxon>Pezizomycotina</taxon>
        <taxon>Eurotiomycetes</taxon>
        <taxon>Chaetothyriomycetidae</taxon>
        <taxon>Chaetothyriales</taxon>
        <taxon>Chaetothyriales incertae sedis</taxon>
        <taxon>Neophaeococcomyces</taxon>
    </lineage>
</organism>
<evidence type="ECO:0000313" key="1">
    <source>
        <dbReference type="EMBL" id="KAJ9658860.1"/>
    </source>
</evidence>
<reference evidence="1" key="1">
    <citation type="submission" date="2022-10" db="EMBL/GenBank/DDBJ databases">
        <title>Culturing micro-colonial fungi from biological soil crusts in the Mojave desert and describing Neophaeococcomyces mojavensis, and introducing the new genera and species Taxawa tesnikishii.</title>
        <authorList>
            <person name="Kurbessoian T."/>
            <person name="Stajich J.E."/>
        </authorList>
    </citation>
    <scope>NUCLEOTIDE SEQUENCE</scope>
    <source>
        <strain evidence="1">JES_112</strain>
    </source>
</reference>
<comment type="caution">
    <text evidence="1">The sequence shown here is derived from an EMBL/GenBank/DDBJ whole genome shotgun (WGS) entry which is preliminary data.</text>
</comment>
<dbReference type="Proteomes" id="UP001172386">
    <property type="component" value="Unassembled WGS sequence"/>
</dbReference>